<evidence type="ECO:0000256" key="10">
    <source>
        <dbReference type="PROSITE-ProRule" id="PRU00176"/>
    </source>
</evidence>
<dbReference type="InterPro" id="IPR024657">
    <property type="entry name" value="COMPASS_Set1_N-SET"/>
</dbReference>
<feature type="compositionally biased region" description="Low complexity" evidence="11">
    <location>
        <begin position="830"/>
        <end position="839"/>
    </location>
</feature>
<dbReference type="SUPFAM" id="SSF82199">
    <property type="entry name" value="SET domain"/>
    <property type="match status" value="1"/>
</dbReference>
<feature type="compositionally biased region" description="Basic and acidic residues" evidence="11">
    <location>
        <begin position="803"/>
        <end position="829"/>
    </location>
</feature>
<evidence type="ECO:0000259" key="13">
    <source>
        <dbReference type="PROSITE" id="PS50280"/>
    </source>
</evidence>
<evidence type="ECO:0000256" key="1">
    <source>
        <dbReference type="ARBA" id="ARBA00004123"/>
    </source>
</evidence>
<dbReference type="EMBL" id="JBBPFD010000003">
    <property type="protein sequence ID" value="KAK7933860.1"/>
    <property type="molecule type" value="Genomic_DNA"/>
</dbReference>
<dbReference type="SMART" id="SM00317">
    <property type="entry name" value="SET"/>
    <property type="match status" value="1"/>
</dbReference>
<keyword evidence="4" id="KW-0949">S-adenosyl-L-methionine</keyword>
<keyword evidence="3" id="KW-0808">Transferase</keyword>
<feature type="domain" description="RRM" evidence="12">
    <location>
        <begin position="117"/>
        <end position="205"/>
    </location>
</feature>
<dbReference type="Gene3D" id="3.30.70.330">
    <property type="match status" value="1"/>
</dbReference>
<feature type="compositionally biased region" description="Low complexity" evidence="11">
    <location>
        <begin position="507"/>
        <end position="523"/>
    </location>
</feature>
<keyword evidence="9" id="KW-0539">Nucleus</keyword>
<evidence type="ECO:0000256" key="8">
    <source>
        <dbReference type="ARBA" id="ARBA00023163"/>
    </source>
</evidence>
<evidence type="ECO:0000313" key="16">
    <source>
        <dbReference type="Proteomes" id="UP001460270"/>
    </source>
</evidence>
<organism evidence="15 16">
    <name type="scientific">Mugilogobius chulae</name>
    <name type="common">yellowstripe goby</name>
    <dbReference type="NCBI Taxonomy" id="88201"/>
    <lineage>
        <taxon>Eukaryota</taxon>
        <taxon>Metazoa</taxon>
        <taxon>Chordata</taxon>
        <taxon>Craniata</taxon>
        <taxon>Vertebrata</taxon>
        <taxon>Euteleostomi</taxon>
        <taxon>Actinopterygii</taxon>
        <taxon>Neopterygii</taxon>
        <taxon>Teleostei</taxon>
        <taxon>Neoteleostei</taxon>
        <taxon>Acanthomorphata</taxon>
        <taxon>Gobiaria</taxon>
        <taxon>Gobiiformes</taxon>
        <taxon>Gobioidei</taxon>
        <taxon>Gobiidae</taxon>
        <taxon>Gobionellinae</taxon>
        <taxon>Mugilogobius</taxon>
    </lineage>
</organism>
<feature type="region of interest" description="Disordered" evidence="11">
    <location>
        <begin position="429"/>
        <end position="454"/>
    </location>
</feature>
<evidence type="ECO:0000256" key="7">
    <source>
        <dbReference type="ARBA" id="ARBA00023015"/>
    </source>
</evidence>
<comment type="subcellular location">
    <subcellularLocation>
        <location evidence="1">Nucleus</location>
    </subcellularLocation>
</comment>
<dbReference type="InterPro" id="IPR035979">
    <property type="entry name" value="RBD_domain_sf"/>
</dbReference>
<evidence type="ECO:0000256" key="3">
    <source>
        <dbReference type="ARBA" id="ARBA00022679"/>
    </source>
</evidence>
<feature type="region of interest" description="Disordered" evidence="11">
    <location>
        <begin position="495"/>
        <end position="523"/>
    </location>
</feature>
<dbReference type="PROSITE" id="PS50280">
    <property type="entry name" value="SET"/>
    <property type="match status" value="1"/>
</dbReference>
<evidence type="ECO:0000256" key="11">
    <source>
        <dbReference type="SAM" id="MobiDB-lite"/>
    </source>
</evidence>
<evidence type="ECO:0000256" key="4">
    <source>
        <dbReference type="ARBA" id="ARBA00022691"/>
    </source>
</evidence>
<dbReference type="InterPro" id="IPR012677">
    <property type="entry name" value="Nucleotide-bd_a/b_plait_sf"/>
</dbReference>
<dbReference type="InterPro" id="IPR003616">
    <property type="entry name" value="Post-SET_dom"/>
</dbReference>
<dbReference type="Gene3D" id="2.170.270.10">
    <property type="entry name" value="SET domain"/>
    <property type="match status" value="1"/>
</dbReference>
<proteinExistence type="predicted"/>
<keyword evidence="8" id="KW-0804">Transcription</keyword>
<dbReference type="GO" id="GO:0042800">
    <property type="term" value="F:histone H3K4 methyltransferase activity"/>
    <property type="evidence" value="ECO:0007669"/>
    <property type="project" value="InterPro"/>
</dbReference>
<dbReference type="Pfam" id="PF00076">
    <property type="entry name" value="RRM_1"/>
    <property type="match status" value="1"/>
</dbReference>
<reference evidence="16" key="1">
    <citation type="submission" date="2024-04" db="EMBL/GenBank/DDBJ databases">
        <title>Salinicola lusitanus LLJ914,a marine bacterium isolated from the Okinawa Trough.</title>
        <authorList>
            <person name="Li J."/>
        </authorList>
    </citation>
    <scope>NUCLEOTIDE SEQUENCE [LARGE SCALE GENOMIC DNA]</scope>
</reference>
<evidence type="ECO:0000256" key="9">
    <source>
        <dbReference type="ARBA" id="ARBA00023242"/>
    </source>
</evidence>
<feature type="region of interest" description="Disordered" evidence="11">
    <location>
        <begin position="726"/>
        <end position="882"/>
    </location>
</feature>
<dbReference type="InterPro" id="IPR000504">
    <property type="entry name" value="RRM_dom"/>
</dbReference>
<comment type="caution">
    <text evidence="15">The sequence shown here is derived from an EMBL/GenBank/DDBJ whole genome shotgun (WGS) entry which is preliminary data.</text>
</comment>
<feature type="compositionally biased region" description="Acidic residues" evidence="11">
    <location>
        <begin position="791"/>
        <end position="800"/>
    </location>
</feature>
<dbReference type="SMART" id="SM01291">
    <property type="entry name" value="N-SET"/>
    <property type="match status" value="1"/>
</dbReference>
<dbReference type="FunFam" id="3.30.70.330:FF:000178">
    <property type="entry name" value="Histone-lysine N-methyltransferase"/>
    <property type="match status" value="1"/>
</dbReference>
<dbReference type="InterPro" id="IPR046341">
    <property type="entry name" value="SET_dom_sf"/>
</dbReference>
<keyword evidence="2" id="KW-0489">Methyltransferase</keyword>
<dbReference type="InterPro" id="IPR037841">
    <property type="entry name" value="SET_SETD1A/B"/>
</dbReference>
<name>A0AAW0Q4G9_9GOBI</name>
<keyword evidence="16" id="KW-1185">Reference proteome</keyword>
<gene>
    <name evidence="15" type="ORF">WMY93_004756</name>
</gene>
<dbReference type="Proteomes" id="UP001460270">
    <property type="component" value="Unassembled WGS sequence"/>
</dbReference>
<feature type="compositionally biased region" description="Polar residues" evidence="11">
    <location>
        <begin position="769"/>
        <end position="778"/>
    </location>
</feature>
<evidence type="ECO:0000259" key="14">
    <source>
        <dbReference type="PROSITE" id="PS50868"/>
    </source>
</evidence>
<feature type="region of interest" description="Disordered" evidence="11">
    <location>
        <begin position="249"/>
        <end position="269"/>
    </location>
</feature>
<dbReference type="InterPro" id="IPR001214">
    <property type="entry name" value="SET_dom"/>
</dbReference>
<sequence length="1453" mass="164163">MVPDKEQNSGKTLHLLHDVGSKSTTSLAQVLTNVMESETQISDKESQPQPWRSCKLVIDPALTIGLYKVYRFDGERFSIPVDDLGLFPVEDVKDPRICRLWSRTHKIKLLRPKFKVDEYYVGPVPPKEVTFARLNDNVREAFLTNMCEKFGQVEEVEVFYNPKNKKHLGVAKVVFESVKAAKDAVEHLNQTSVMGNIIHVEIDNKGEQRARYIQLLIHGLYTPWTLPVGSSEQGLQSLIDNLLQHSGSAQRRGSVSSPSSVTSPLSQDTGYSSVWLDTPCSFGVTPRSFGTPRTPCLPLTPLSQDSCYSTLMRHELHRKLSHFHRGFSETAHYKRWPSLSQLKLLAQKERRSNHNIETLSCDSLSILSISVTDEKTAAEPSFIEDNASIINSPCPAVYSPRPEQWSLDSRIESLLTNNQLPAPLFFDEKSSKQDHLHDSPASPNAPQDSCDDALCTPDLLHELEDVSSKSDSEEDETAQAVSFLMKNSLSPHLCDSSHLNKKEEETTASTTETSSLSLPCPVSCPQSSASKPPVLPFPPPPFFPSSLPPIPPRLPNGTIPIPPPGWIPPSGHPRILVPPPSIPLPPPRHIPPPPTFLGPPPRLMLPPPVLPPPQINTHSDTFDKGPVPFCRPWPPQFPRFNPFVPPPNYPFIKENLHRVTVEKVIEVVMNELKSIIKKDITRRMIEGFAFNVFEDWWNSQEEKAKVQISPNKNTLAASEDKKKLFNPLSNLNGQVKKPPLPSFKVKRKNDMDCSITENRENMKEGSVNEEGTQQTTPQKSRRRHGRPTVLDSDEEEENVQAEESIKDAKTDDKQYQANCEREQSEKEFDLTSQTSTDVTSSDHDTLSDDSASDESDSSSDFDTDTDSESDFSADDMDEDKRTDECIVISSDEEEDEEFMDLDTPDAVLDLTLPDWLEPFQTQAVYNDDSEEASCPQSTEAVMMDCKWPNLWKSKYHLLFHHDVEMLSPEWTCDSPESMRPPTPTGYLADSDPDLLRSKPTSPADEELERPRTPGRGILSEIGSDESDVSDSHVTVPFTSVLTPPEAQIPRSLYQDVSMVIPGAEERFCQYSSVKAPATPGRDMLDSSPVTSPLCLGSNVYTRIPKTPGRDIILPRRSIVHQRKTQIANTMLVGCSTYSLSPSSSFCEYWSDSAEDLGVHRRPKVRPKPLQGLENMPGVFDKENCRGVKRSSLRRKELKTKKWRVQQWQKSLKRFTGVQPVSAWAHRWRTHCEERRILHSVWKEGLDEEDAELLKCTYERLQEQDSGLGWLGDTLWIHHPYILYMTGSARSEGFYKISQKEKMKYLNLKPAVHQVANRIRFSRSHIHEWGLFAMEPIAADEMVIEYVGEVIRQVIADMREQRYEEEGIGSSYLFRVDQDTIIDATKCGNLARFINHSCNPNCYAKIITVDSQKKIVIYSRQQINVNEEITYDYKFPIEETKIPCLCGTDTCKGH</sequence>
<dbReference type="CDD" id="cd19169">
    <property type="entry name" value="SET_SETD1"/>
    <property type="match status" value="1"/>
</dbReference>
<keyword evidence="5" id="KW-0156">Chromatin regulator</keyword>
<evidence type="ECO:0000256" key="6">
    <source>
        <dbReference type="ARBA" id="ARBA00022884"/>
    </source>
</evidence>
<evidence type="ECO:0000259" key="12">
    <source>
        <dbReference type="PROSITE" id="PS50102"/>
    </source>
</evidence>
<feature type="compositionally biased region" description="Basic and acidic residues" evidence="11">
    <location>
        <begin position="429"/>
        <end position="438"/>
    </location>
</feature>
<feature type="domain" description="Post-SET" evidence="14">
    <location>
        <begin position="1439"/>
        <end position="1452"/>
    </location>
</feature>
<feature type="region of interest" description="Disordered" evidence="11">
    <location>
        <begin position="971"/>
        <end position="1031"/>
    </location>
</feature>
<dbReference type="PANTHER" id="PTHR45814:SF1">
    <property type="entry name" value="HISTONE-LYSINE N-METHYLTRANSFERASE SETD1B"/>
    <property type="match status" value="1"/>
</dbReference>
<dbReference type="PANTHER" id="PTHR45814">
    <property type="entry name" value="HISTONE-LYSINE N-METHYLTRANSFERASE SETD1"/>
    <property type="match status" value="1"/>
</dbReference>
<evidence type="ECO:0000256" key="2">
    <source>
        <dbReference type="ARBA" id="ARBA00022603"/>
    </source>
</evidence>
<dbReference type="GO" id="GO:0048188">
    <property type="term" value="C:Set1C/COMPASS complex"/>
    <property type="evidence" value="ECO:0007669"/>
    <property type="project" value="InterPro"/>
</dbReference>
<accession>A0AAW0Q4G9</accession>
<feature type="domain" description="SET" evidence="13">
    <location>
        <begin position="1316"/>
        <end position="1433"/>
    </location>
</feature>
<dbReference type="InterPro" id="IPR044570">
    <property type="entry name" value="Set1-like"/>
</dbReference>
<keyword evidence="6 10" id="KW-0694">RNA-binding</keyword>
<dbReference type="SUPFAM" id="SSF54928">
    <property type="entry name" value="RNA-binding domain, RBD"/>
    <property type="match status" value="1"/>
</dbReference>
<dbReference type="Pfam" id="PF00856">
    <property type="entry name" value="SET"/>
    <property type="match status" value="1"/>
</dbReference>
<evidence type="ECO:0000313" key="15">
    <source>
        <dbReference type="EMBL" id="KAK7933860.1"/>
    </source>
</evidence>
<dbReference type="Pfam" id="PF11764">
    <property type="entry name" value="N-SET"/>
    <property type="match status" value="1"/>
</dbReference>
<dbReference type="PROSITE" id="PS50868">
    <property type="entry name" value="POST_SET"/>
    <property type="match status" value="1"/>
</dbReference>
<evidence type="ECO:0008006" key="17">
    <source>
        <dbReference type="Google" id="ProtNLM"/>
    </source>
</evidence>
<keyword evidence="7" id="KW-0805">Transcription regulation</keyword>
<dbReference type="PROSITE" id="PS50102">
    <property type="entry name" value="RRM"/>
    <property type="match status" value="1"/>
</dbReference>
<feature type="compositionally biased region" description="Low complexity" evidence="11">
    <location>
        <begin position="254"/>
        <end position="266"/>
    </location>
</feature>
<dbReference type="SMART" id="SM00360">
    <property type="entry name" value="RRM"/>
    <property type="match status" value="1"/>
</dbReference>
<dbReference type="GO" id="GO:0003723">
    <property type="term" value="F:RNA binding"/>
    <property type="evidence" value="ECO:0007669"/>
    <property type="project" value="UniProtKB-UniRule"/>
</dbReference>
<evidence type="ECO:0000256" key="5">
    <source>
        <dbReference type="ARBA" id="ARBA00022853"/>
    </source>
</evidence>
<dbReference type="GO" id="GO:0032259">
    <property type="term" value="P:methylation"/>
    <property type="evidence" value="ECO:0007669"/>
    <property type="project" value="UniProtKB-KW"/>
</dbReference>
<feature type="compositionally biased region" description="Acidic residues" evidence="11">
    <location>
        <begin position="850"/>
        <end position="877"/>
    </location>
</feature>
<protein>
    <recommendedName>
        <fullName evidence="17">[Histone H3]-lysine(4) N-trimethyltransferase</fullName>
    </recommendedName>
</protein>